<evidence type="ECO:0000313" key="15">
    <source>
        <dbReference type="Proteomes" id="UP000264800"/>
    </source>
</evidence>
<evidence type="ECO:0000256" key="2">
    <source>
        <dbReference type="ARBA" id="ARBA00010663"/>
    </source>
</evidence>
<evidence type="ECO:0000256" key="5">
    <source>
        <dbReference type="ARBA" id="ARBA00022606"/>
    </source>
</evidence>
<feature type="transmembrane region" description="Helical" evidence="12">
    <location>
        <begin position="170"/>
        <end position="192"/>
    </location>
</feature>
<protein>
    <recommendedName>
        <fullName evidence="12">Vomeronasal type-1 receptor</fullName>
    </recommendedName>
</protein>
<keyword evidence="10 12" id="KW-0675">Receptor</keyword>
<dbReference type="InterPro" id="IPR017452">
    <property type="entry name" value="GPCR_Rhodpsn_7TM"/>
</dbReference>
<dbReference type="PANTHER" id="PTHR11394">
    <property type="entry name" value="TASTE RECEPTOR TYPE 2"/>
    <property type="match status" value="1"/>
</dbReference>
<dbReference type="OMA" id="FCQLLMG"/>
<feature type="transmembrane region" description="Helical" evidence="12">
    <location>
        <begin position="126"/>
        <end position="149"/>
    </location>
</feature>
<evidence type="ECO:0000256" key="1">
    <source>
        <dbReference type="ARBA" id="ARBA00004651"/>
    </source>
</evidence>
<feature type="transmembrane region" description="Helical" evidence="12">
    <location>
        <begin position="240"/>
        <end position="258"/>
    </location>
</feature>
<dbReference type="RefSeq" id="XP_017271196.1">
    <property type="nucleotide sequence ID" value="XM_017415707.3"/>
</dbReference>
<dbReference type="OrthoDB" id="9935175at2759"/>
<evidence type="ECO:0000259" key="13">
    <source>
        <dbReference type="PROSITE" id="PS50262"/>
    </source>
</evidence>
<keyword evidence="4 12" id="KW-0589">Pheromone response</keyword>
<dbReference type="Proteomes" id="UP000264800">
    <property type="component" value="Unplaced"/>
</dbReference>
<feature type="transmembrane region" description="Helical" evidence="12">
    <location>
        <begin position="285"/>
        <end position="307"/>
    </location>
</feature>
<proteinExistence type="inferred from homology"/>
<keyword evidence="7 12" id="KW-1133">Transmembrane helix</keyword>
<comment type="subcellular location">
    <subcellularLocation>
        <location evidence="1 12">Cell membrane</location>
        <topology evidence="1 12">Multi-pass membrane protein</topology>
    </subcellularLocation>
</comment>
<feature type="transmembrane region" description="Helical" evidence="12">
    <location>
        <begin position="319"/>
        <end position="340"/>
    </location>
</feature>
<dbReference type="AlphaFoldDB" id="A0A3Q3BR85"/>
<dbReference type="STRING" id="37003.ENSKMAP00000029134"/>
<dbReference type="Pfam" id="PF03402">
    <property type="entry name" value="V1R"/>
    <property type="match status" value="1"/>
</dbReference>
<keyword evidence="11 12" id="KW-0807">Transducer</keyword>
<evidence type="ECO:0000256" key="3">
    <source>
        <dbReference type="ARBA" id="ARBA00022475"/>
    </source>
</evidence>
<reference evidence="14" key="2">
    <citation type="submission" date="2025-09" db="UniProtKB">
        <authorList>
            <consortium name="Ensembl"/>
        </authorList>
    </citation>
    <scope>IDENTIFICATION</scope>
</reference>
<evidence type="ECO:0000256" key="4">
    <source>
        <dbReference type="ARBA" id="ARBA00022507"/>
    </source>
</evidence>
<organism evidence="14 15">
    <name type="scientific">Kryptolebias marmoratus</name>
    <name type="common">Mangrove killifish</name>
    <name type="synonym">Rivulus marmoratus</name>
    <dbReference type="NCBI Taxonomy" id="37003"/>
    <lineage>
        <taxon>Eukaryota</taxon>
        <taxon>Metazoa</taxon>
        <taxon>Chordata</taxon>
        <taxon>Craniata</taxon>
        <taxon>Vertebrata</taxon>
        <taxon>Euteleostomi</taxon>
        <taxon>Actinopterygii</taxon>
        <taxon>Neopterygii</taxon>
        <taxon>Teleostei</taxon>
        <taxon>Neoteleostei</taxon>
        <taxon>Acanthomorphata</taxon>
        <taxon>Ovalentaria</taxon>
        <taxon>Atherinomorphae</taxon>
        <taxon>Cyprinodontiformes</taxon>
        <taxon>Rivulidae</taxon>
        <taxon>Kryptolebias</taxon>
    </lineage>
</organism>
<sequence length="354" mass="39142">MELAVKTDSKILDLETNETAKQEESATLVGMGLRTSVSPAQSAFYIILVALGIVGNVIVIWVIGKSVIMDRGGGHNSDIIIVNMALSNLMVSVMRNVLLIISDLGFEGNFLLLQLYSSKGWCKFLMGIWVWLRSVNVWSTLFLSAFHLHTLKRVAPSVGNLQGPWGTHKTLLLSLSLIWLLNFLYAIPAHIFSTNGNENTTETLMLISSTTRPLLGCVWKFPSNYSGLAYATTSMAIHEVFPIVLMVLANVTSLYTLYNHGRMRTSVQDAPVIKRVPAERRAAKVILALVILFILSWGTSIISVNYFNYNQGSSAEFLLVIARFANTIFIAWSPIVLAVGHRGLRTCIKSTLTY</sequence>
<keyword evidence="5" id="KW-0716">Sensory transduction</keyword>
<keyword evidence="9 12" id="KW-0472">Membrane</keyword>
<reference evidence="14" key="1">
    <citation type="submission" date="2025-08" db="UniProtKB">
        <authorList>
            <consortium name="Ensembl"/>
        </authorList>
    </citation>
    <scope>IDENTIFICATION</scope>
</reference>
<evidence type="ECO:0000256" key="7">
    <source>
        <dbReference type="ARBA" id="ARBA00022989"/>
    </source>
</evidence>
<evidence type="ECO:0000313" key="14">
    <source>
        <dbReference type="Ensembl" id="ENSKMAP00000029134.1"/>
    </source>
</evidence>
<name>A0A3Q3BR85_KRYMA</name>
<evidence type="ECO:0000256" key="10">
    <source>
        <dbReference type="ARBA" id="ARBA00023170"/>
    </source>
</evidence>
<dbReference type="KEGG" id="kmr:108235598"/>
<evidence type="ECO:0000256" key="11">
    <source>
        <dbReference type="ARBA" id="ARBA00023224"/>
    </source>
</evidence>
<keyword evidence="6 12" id="KW-0812">Transmembrane</keyword>
<dbReference type="InterPro" id="IPR000276">
    <property type="entry name" value="GPCR_Rhodpsn"/>
</dbReference>
<evidence type="ECO:0000256" key="8">
    <source>
        <dbReference type="ARBA" id="ARBA00023040"/>
    </source>
</evidence>
<dbReference type="GO" id="GO:0005886">
    <property type="term" value="C:plasma membrane"/>
    <property type="evidence" value="ECO:0007669"/>
    <property type="project" value="UniProtKB-SubCell"/>
</dbReference>
<dbReference type="SUPFAM" id="SSF81321">
    <property type="entry name" value="Family A G protein-coupled receptor-like"/>
    <property type="match status" value="1"/>
</dbReference>
<dbReference type="CDD" id="cd00637">
    <property type="entry name" value="7tm_classA_rhodopsin-like"/>
    <property type="match status" value="1"/>
</dbReference>
<dbReference type="GeneID" id="108235598"/>
<dbReference type="GeneTree" id="ENSGT00650000093633"/>
<dbReference type="GO" id="GO:0016503">
    <property type="term" value="F:pheromone receptor activity"/>
    <property type="evidence" value="ECO:0007669"/>
    <property type="project" value="InterPro"/>
</dbReference>
<feature type="transmembrane region" description="Helical" evidence="12">
    <location>
        <begin position="43"/>
        <end position="64"/>
    </location>
</feature>
<dbReference type="PRINTS" id="PR00237">
    <property type="entry name" value="GPCRRHODOPSN"/>
</dbReference>
<keyword evidence="15" id="KW-1185">Reference proteome</keyword>
<dbReference type="InterPro" id="IPR004072">
    <property type="entry name" value="Vmron_rcpt_1"/>
</dbReference>
<comment type="similarity">
    <text evidence="2 12">Belongs to the G-protein coupled receptor 1 family.</text>
</comment>
<evidence type="ECO:0000256" key="12">
    <source>
        <dbReference type="RuleBase" id="RU364061"/>
    </source>
</evidence>
<dbReference type="GO" id="GO:0019236">
    <property type="term" value="P:response to pheromone"/>
    <property type="evidence" value="ECO:0007669"/>
    <property type="project" value="UniProtKB-KW"/>
</dbReference>
<dbReference type="Ensembl" id="ENSKMAT00000029498.1">
    <property type="protein sequence ID" value="ENSKMAP00000029134.1"/>
    <property type="gene ID" value="ENSKMAG00000021604.1"/>
</dbReference>
<evidence type="ECO:0000256" key="9">
    <source>
        <dbReference type="ARBA" id="ARBA00023136"/>
    </source>
</evidence>
<feature type="transmembrane region" description="Helical" evidence="12">
    <location>
        <begin position="85"/>
        <end position="106"/>
    </location>
</feature>
<dbReference type="PROSITE" id="PS50262">
    <property type="entry name" value="G_PROTEIN_RECEP_F1_2"/>
    <property type="match status" value="1"/>
</dbReference>
<feature type="domain" description="G-protein coupled receptors family 1 profile" evidence="13">
    <location>
        <begin position="55"/>
        <end position="337"/>
    </location>
</feature>
<evidence type="ECO:0000256" key="6">
    <source>
        <dbReference type="ARBA" id="ARBA00022692"/>
    </source>
</evidence>
<dbReference type="PANTHER" id="PTHR11394:SF137">
    <property type="entry name" value="C-X-C CHEMOKINE RECEPTOR TYPE 3 ISOFORM X1-RELATED"/>
    <property type="match status" value="1"/>
</dbReference>
<keyword evidence="8 12" id="KW-0297">G-protein coupled receptor</keyword>
<keyword evidence="3 12" id="KW-1003">Cell membrane</keyword>
<dbReference type="Gene3D" id="1.20.1070.10">
    <property type="entry name" value="Rhodopsin 7-helix transmembrane proteins"/>
    <property type="match status" value="1"/>
</dbReference>
<accession>A0A3Q3BR85</accession>